<protein>
    <submittedName>
        <fullName evidence="1">Uncharacterized protein</fullName>
    </submittedName>
</protein>
<dbReference type="Proteomes" id="UP000276417">
    <property type="component" value="Chromosome 1"/>
</dbReference>
<dbReference type="KEGG" id="dph:EHF33_13615"/>
<proteinExistence type="predicted"/>
<organism evidence="1 2">
    <name type="scientific">Deinococcus psychrotolerans</name>
    <dbReference type="NCBI Taxonomy" id="2489213"/>
    <lineage>
        <taxon>Bacteria</taxon>
        <taxon>Thermotogati</taxon>
        <taxon>Deinococcota</taxon>
        <taxon>Deinococci</taxon>
        <taxon>Deinococcales</taxon>
        <taxon>Deinococcaceae</taxon>
        <taxon>Deinococcus</taxon>
    </lineage>
</organism>
<accession>A0A3G8YE82</accession>
<reference evidence="1 2" key="1">
    <citation type="submission" date="2018-11" db="EMBL/GenBank/DDBJ databases">
        <title>Deinococcus shelandsis sp. nov., isolated from South Shetland Islands soil of Antarctica.</title>
        <authorList>
            <person name="Tian J."/>
        </authorList>
    </citation>
    <scope>NUCLEOTIDE SEQUENCE [LARGE SCALE GENOMIC DNA]</scope>
    <source>
        <strain evidence="1 2">S14-83T</strain>
    </source>
</reference>
<dbReference type="AlphaFoldDB" id="A0A3G8YE82"/>
<gene>
    <name evidence="1" type="ORF">EHF33_13615</name>
</gene>
<keyword evidence="2" id="KW-1185">Reference proteome</keyword>
<sequence>MAFEEYSVIYKRVSFEGISVDDFFAFAWKDYWSIAGAFTCEEIAAVRKEIVYKPANREILIDFILDQITPEPFVLIRLLADADNETAAAAQAIYDEIMAELPVYHLSEIIKKSDDLSSLSEEQLHALGKGYDPALRTEIHAFLLKLARYSKATSAQKQAAIISIGYISEPQHFNSVLEVFTQDASSEVIELAQSMLEAGQAVLHQ</sequence>
<dbReference type="RefSeq" id="WP_124872584.1">
    <property type="nucleotide sequence ID" value="NZ_CP034183.1"/>
</dbReference>
<evidence type="ECO:0000313" key="1">
    <source>
        <dbReference type="EMBL" id="AZI43658.1"/>
    </source>
</evidence>
<name>A0A3G8YE82_9DEIO</name>
<dbReference type="EMBL" id="CP034183">
    <property type="protein sequence ID" value="AZI43658.1"/>
    <property type="molecule type" value="Genomic_DNA"/>
</dbReference>
<evidence type="ECO:0000313" key="2">
    <source>
        <dbReference type="Proteomes" id="UP000276417"/>
    </source>
</evidence>